<evidence type="ECO:0000313" key="1">
    <source>
        <dbReference type="EMBL" id="KKL46793.1"/>
    </source>
</evidence>
<reference evidence="1" key="1">
    <citation type="journal article" date="2015" name="Nature">
        <title>Complex archaea that bridge the gap between prokaryotes and eukaryotes.</title>
        <authorList>
            <person name="Spang A."/>
            <person name="Saw J.H."/>
            <person name="Jorgensen S.L."/>
            <person name="Zaremba-Niedzwiedzka K."/>
            <person name="Martijn J."/>
            <person name="Lind A.E."/>
            <person name="van Eijk R."/>
            <person name="Schleper C."/>
            <person name="Guy L."/>
            <person name="Ettema T.J."/>
        </authorList>
    </citation>
    <scope>NUCLEOTIDE SEQUENCE</scope>
</reference>
<gene>
    <name evidence="1" type="ORF">LCGC14_2341990</name>
</gene>
<dbReference type="AlphaFoldDB" id="A0A0F9CBP4"/>
<proteinExistence type="predicted"/>
<accession>A0A0F9CBP4</accession>
<comment type="caution">
    <text evidence="1">The sequence shown here is derived from an EMBL/GenBank/DDBJ whole genome shotgun (WGS) entry which is preliminary data.</text>
</comment>
<name>A0A0F9CBP4_9ZZZZ</name>
<dbReference type="EMBL" id="LAZR01033905">
    <property type="protein sequence ID" value="KKL46793.1"/>
    <property type="molecule type" value="Genomic_DNA"/>
</dbReference>
<organism evidence="1">
    <name type="scientific">marine sediment metagenome</name>
    <dbReference type="NCBI Taxonomy" id="412755"/>
    <lineage>
        <taxon>unclassified sequences</taxon>
        <taxon>metagenomes</taxon>
        <taxon>ecological metagenomes</taxon>
    </lineage>
</organism>
<protein>
    <submittedName>
        <fullName evidence="1">Uncharacterized protein</fullName>
    </submittedName>
</protein>
<sequence>MVGKKDMVHLCTLSIIGLRARLSKVSNTIMDYTLGEREDLHALKKQKRANILYFDIVNQNCHLNNTLTNSLEKLFFDIDKLDIEWDKYIELGQKKFNEDK</sequence>